<sequence>MLEPGRIIIEAVDLRDATRLASTYGGDANHWVKMGSSSFKAKGGVRFETHWYENLSTGQRVEFKTKF</sequence>
<proteinExistence type="predicted"/>
<evidence type="ECO:0000313" key="1">
    <source>
        <dbReference type="EMBL" id="OJX60563.1"/>
    </source>
</evidence>
<gene>
    <name evidence="1" type="ORF">BGO89_13675</name>
</gene>
<dbReference type="Proteomes" id="UP000184233">
    <property type="component" value="Unassembled WGS sequence"/>
</dbReference>
<reference evidence="1 2" key="1">
    <citation type="submission" date="2016-09" db="EMBL/GenBank/DDBJ databases">
        <title>Genome-resolved meta-omics ties microbial dynamics to process performance in biotechnology for thiocyanate degradation.</title>
        <authorList>
            <person name="Kantor R.S."/>
            <person name="Huddy R.J."/>
            <person name="Iyer R."/>
            <person name="Thomas B.C."/>
            <person name="Brown C.T."/>
            <person name="Anantharaman K."/>
            <person name="Tringe S."/>
            <person name="Hettich R.L."/>
            <person name="Harrison S.T."/>
            <person name="Banfield J.F."/>
        </authorList>
    </citation>
    <scope>NUCLEOTIDE SEQUENCE [LARGE SCALE GENOMIC DNA]</scope>
    <source>
        <strain evidence="1">59-99</strain>
    </source>
</reference>
<dbReference type="EMBL" id="MKVH01000006">
    <property type="protein sequence ID" value="OJX60563.1"/>
    <property type="molecule type" value="Genomic_DNA"/>
</dbReference>
<organism evidence="1 2">
    <name type="scientific">Candidatus Kapaibacterium thiocyanatum</name>
    <dbReference type="NCBI Taxonomy" id="1895771"/>
    <lineage>
        <taxon>Bacteria</taxon>
        <taxon>Pseudomonadati</taxon>
        <taxon>Candidatus Kapaibacteriota</taxon>
        <taxon>Candidatus Kapaibacteriia</taxon>
        <taxon>Candidatus Kapaibacteriales</taxon>
        <taxon>Candidatus Kapaibacteriaceae</taxon>
        <taxon>Candidatus Kapaibacterium</taxon>
    </lineage>
</organism>
<protein>
    <submittedName>
        <fullName evidence="1">Uncharacterized protein</fullName>
    </submittedName>
</protein>
<dbReference type="AlphaFoldDB" id="A0A1M3L527"/>
<evidence type="ECO:0000313" key="2">
    <source>
        <dbReference type="Proteomes" id="UP000184233"/>
    </source>
</evidence>
<accession>A0A1M3L527</accession>
<name>A0A1M3L527_9BACT</name>
<comment type="caution">
    <text evidence="1">The sequence shown here is derived from an EMBL/GenBank/DDBJ whole genome shotgun (WGS) entry which is preliminary data.</text>
</comment>